<keyword evidence="2" id="KW-1185">Reference proteome</keyword>
<organism evidence="1 2">
    <name type="scientific">Allacma fusca</name>
    <dbReference type="NCBI Taxonomy" id="39272"/>
    <lineage>
        <taxon>Eukaryota</taxon>
        <taxon>Metazoa</taxon>
        <taxon>Ecdysozoa</taxon>
        <taxon>Arthropoda</taxon>
        <taxon>Hexapoda</taxon>
        <taxon>Collembola</taxon>
        <taxon>Symphypleona</taxon>
        <taxon>Sminthuridae</taxon>
        <taxon>Allacma</taxon>
    </lineage>
</organism>
<accession>A0A8J2J4T1</accession>
<proteinExistence type="predicted"/>
<evidence type="ECO:0000313" key="2">
    <source>
        <dbReference type="Proteomes" id="UP000708208"/>
    </source>
</evidence>
<dbReference type="AlphaFoldDB" id="A0A8J2J4T1"/>
<sequence length="83" mass="9691">AHFNLELVPIFRKISPKIQIHKCTLMQQSRAKFAYIQGVLNLLYPPGQYNRQLKSSGRSENFSTRKSLKVKNFKEKLNNGELR</sequence>
<feature type="non-terminal residue" evidence="1">
    <location>
        <position position="1"/>
    </location>
</feature>
<evidence type="ECO:0000313" key="1">
    <source>
        <dbReference type="EMBL" id="CAG7697157.1"/>
    </source>
</evidence>
<comment type="caution">
    <text evidence="1">The sequence shown here is derived from an EMBL/GenBank/DDBJ whole genome shotgun (WGS) entry which is preliminary data.</text>
</comment>
<name>A0A8J2J4T1_9HEXA</name>
<protein>
    <submittedName>
        <fullName evidence="1">Uncharacterized protein</fullName>
    </submittedName>
</protein>
<gene>
    <name evidence="1" type="ORF">AFUS01_LOCUS3987</name>
</gene>
<reference evidence="1" key="1">
    <citation type="submission" date="2021-06" db="EMBL/GenBank/DDBJ databases">
        <authorList>
            <person name="Hodson N. C."/>
            <person name="Mongue J. A."/>
            <person name="Jaron S. K."/>
        </authorList>
    </citation>
    <scope>NUCLEOTIDE SEQUENCE</scope>
</reference>
<dbReference type="Proteomes" id="UP000708208">
    <property type="component" value="Unassembled WGS sequence"/>
</dbReference>
<dbReference type="EMBL" id="CAJVCH010024616">
    <property type="protein sequence ID" value="CAG7697157.1"/>
    <property type="molecule type" value="Genomic_DNA"/>
</dbReference>